<feature type="compositionally biased region" description="Basic and acidic residues" evidence="10">
    <location>
        <begin position="10"/>
        <end position="25"/>
    </location>
</feature>
<comment type="similarity">
    <text evidence="2">Belongs to the NOA36 family.</text>
</comment>
<evidence type="ECO:0000256" key="1">
    <source>
        <dbReference type="ARBA" id="ARBA00004604"/>
    </source>
</evidence>
<dbReference type="GO" id="GO:0005730">
    <property type="term" value="C:nucleolus"/>
    <property type="evidence" value="ECO:0007669"/>
    <property type="project" value="UniProtKB-SubCell"/>
</dbReference>
<gene>
    <name evidence="11" type="primary">znf330</name>
</gene>
<evidence type="ECO:0000313" key="12">
    <source>
        <dbReference type="Proteomes" id="UP000694389"/>
    </source>
</evidence>
<keyword evidence="7" id="KW-0862">Zinc</keyword>
<evidence type="ECO:0000256" key="8">
    <source>
        <dbReference type="ARBA" id="ARBA00023242"/>
    </source>
</evidence>
<dbReference type="Proteomes" id="UP000694389">
    <property type="component" value="Unassembled WGS sequence"/>
</dbReference>
<evidence type="ECO:0000256" key="4">
    <source>
        <dbReference type="ARBA" id="ARBA00022723"/>
    </source>
</evidence>
<dbReference type="PANTHER" id="PTHR13214:SF1">
    <property type="entry name" value="ZINC FINGER PROTEIN 330"/>
    <property type="match status" value="1"/>
</dbReference>
<evidence type="ECO:0000256" key="5">
    <source>
        <dbReference type="ARBA" id="ARBA00022737"/>
    </source>
</evidence>
<keyword evidence="4" id="KW-0479">Metal-binding</keyword>
<dbReference type="Pfam" id="PF06524">
    <property type="entry name" value="NOA36"/>
    <property type="match status" value="1"/>
</dbReference>
<evidence type="ECO:0000256" key="9">
    <source>
        <dbReference type="ARBA" id="ARBA00029845"/>
    </source>
</evidence>
<keyword evidence="6" id="KW-0863">Zinc-finger</keyword>
<reference evidence="11" key="2">
    <citation type="submission" date="2025-09" db="UniProtKB">
        <authorList>
            <consortium name="Ensembl"/>
        </authorList>
    </citation>
    <scope>IDENTIFICATION</scope>
</reference>
<name>A0A8P4GB04_DICLA</name>
<dbReference type="InterPro" id="IPR010531">
    <property type="entry name" value="NOA36"/>
</dbReference>
<feature type="region of interest" description="Disordered" evidence="10">
    <location>
        <begin position="1"/>
        <end position="25"/>
    </location>
</feature>
<evidence type="ECO:0000313" key="11">
    <source>
        <dbReference type="Ensembl" id="ENSDLAP00005074721.1"/>
    </source>
</evidence>
<evidence type="ECO:0000256" key="3">
    <source>
        <dbReference type="ARBA" id="ARBA00015408"/>
    </source>
</evidence>
<organism evidence="11 12">
    <name type="scientific">Dicentrarchus labrax</name>
    <name type="common">European seabass</name>
    <name type="synonym">Morone labrax</name>
    <dbReference type="NCBI Taxonomy" id="13489"/>
    <lineage>
        <taxon>Eukaryota</taxon>
        <taxon>Metazoa</taxon>
        <taxon>Chordata</taxon>
        <taxon>Craniata</taxon>
        <taxon>Vertebrata</taxon>
        <taxon>Euteleostomi</taxon>
        <taxon>Actinopterygii</taxon>
        <taxon>Neopterygii</taxon>
        <taxon>Teleostei</taxon>
        <taxon>Neoteleostei</taxon>
        <taxon>Acanthomorphata</taxon>
        <taxon>Eupercaria</taxon>
        <taxon>Moronidae</taxon>
        <taxon>Dicentrarchus</taxon>
    </lineage>
</organism>
<keyword evidence="8" id="KW-0539">Nucleus</keyword>
<evidence type="ECO:0000256" key="6">
    <source>
        <dbReference type="ARBA" id="ARBA00022771"/>
    </source>
</evidence>
<dbReference type="GO" id="GO:0008270">
    <property type="term" value="F:zinc ion binding"/>
    <property type="evidence" value="ECO:0007669"/>
    <property type="project" value="UniProtKB-KW"/>
</dbReference>
<dbReference type="Ensembl" id="ENSDLAT00005085793.1">
    <property type="protein sequence ID" value="ENSDLAP00005074721.1"/>
    <property type="gene ID" value="ENSDLAG00005015792.2"/>
</dbReference>
<evidence type="ECO:0000256" key="7">
    <source>
        <dbReference type="ARBA" id="ARBA00022833"/>
    </source>
</evidence>
<sequence length="300" mass="34407">MPKKKTGARKKAESRKEREKQSRANREHIQVAKHPCNFNMECDKCQRKQKNRAFCYFCNSVQKLPVCAQCGKTKCMKSSDCVIKHPGIHSTGMAMVGAVCDFCEAWVCHGRKCLSTHSCVCPLTDADCIECDRSVWDHGGRIFRCSFCQNFLCEDDQFEHQASCQVLQAETYKCVSCNRLGQHSCLRCKACYCDDHAKSKVFKQEKGKAPPCPKCGHETQETKDLSMSSESNAQTFELLNIVISSKSAIWRKLLNHDFEKRNKKSEDQPFKSQSYSFARKHLFPKKIKTDLKKKNRSQFI</sequence>
<comment type="subcellular location">
    <subcellularLocation>
        <location evidence="1">Nucleus</location>
        <location evidence="1">Nucleolus</location>
    </subcellularLocation>
</comment>
<proteinExistence type="inferred from homology"/>
<dbReference type="AlphaFoldDB" id="A0A8P4GB04"/>
<protein>
    <recommendedName>
        <fullName evidence="3">Zinc finger protein 330</fullName>
    </recommendedName>
    <alternativeName>
        <fullName evidence="9">Nucleolar autoantigen 36</fullName>
    </alternativeName>
</protein>
<keyword evidence="5" id="KW-0677">Repeat</keyword>
<accession>A0A8P4GB04</accession>
<evidence type="ECO:0000256" key="2">
    <source>
        <dbReference type="ARBA" id="ARBA00007212"/>
    </source>
</evidence>
<dbReference type="PANTHER" id="PTHR13214">
    <property type="entry name" value="ZINC FINGER PROTEIN 330"/>
    <property type="match status" value="1"/>
</dbReference>
<keyword evidence="12" id="KW-1185">Reference proteome</keyword>
<reference evidence="11" key="1">
    <citation type="submission" date="2025-08" db="UniProtKB">
        <authorList>
            <consortium name="Ensembl"/>
        </authorList>
    </citation>
    <scope>IDENTIFICATION</scope>
</reference>
<evidence type="ECO:0000256" key="10">
    <source>
        <dbReference type="SAM" id="MobiDB-lite"/>
    </source>
</evidence>
<dbReference type="GeneTree" id="ENSGT00390000017043"/>